<reference evidence="1" key="2">
    <citation type="submission" date="2018-03" db="EMBL/GenBank/DDBJ databases">
        <title>The Triticum urartu genome reveals the dynamic nature of wheat genome evolution.</title>
        <authorList>
            <person name="Ling H."/>
            <person name="Ma B."/>
            <person name="Shi X."/>
            <person name="Liu H."/>
            <person name="Dong L."/>
            <person name="Sun H."/>
            <person name="Cao Y."/>
            <person name="Gao Q."/>
            <person name="Zheng S."/>
            <person name="Li Y."/>
            <person name="Yu Y."/>
            <person name="Du H."/>
            <person name="Qi M."/>
            <person name="Li Y."/>
            <person name="Yu H."/>
            <person name="Cui Y."/>
            <person name="Wang N."/>
            <person name="Chen C."/>
            <person name="Wu H."/>
            <person name="Zhao Y."/>
            <person name="Zhang J."/>
            <person name="Li Y."/>
            <person name="Zhou W."/>
            <person name="Zhang B."/>
            <person name="Hu W."/>
            <person name="Eijk M."/>
            <person name="Tang J."/>
            <person name="Witsenboer H."/>
            <person name="Zhao S."/>
            <person name="Li Z."/>
            <person name="Zhang A."/>
            <person name="Wang D."/>
            <person name="Liang C."/>
        </authorList>
    </citation>
    <scope>NUCLEOTIDE SEQUENCE [LARGE SCALE GENOMIC DNA]</scope>
    <source>
        <strain evidence="1">cv. G1812</strain>
    </source>
</reference>
<sequence>MLFVVYLAIGRLDSGKSKLEFGSEDRNRSSNECRLYKSSSDAQWRLYKSSSNARWNHSWLLSCQSSAI</sequence>
<dbReference type="EnsemblPlants" id="TuG1812G0400001299.01.T02">
    <property type="protein sequence ID" value="TuG1812G0400001299.01.T02"/>
    <property type="gene ID" value="TuG1812G0400001299.01"/>
</dbReference>
<keyword evidence="2" id="KW-1185">Reference proteome</keyword>
<dbReference type="Proteomes" id="UP000015106">
    <property type="component" value="Chromosome 4"/>
</dbReference>
<reference evidence="2" key="1">
    <citation type="journal article" date="2013" name="Nature">
        <title>Draft genome of the wheat A-genome progenitor Triticum urartu.</title>
        <authorList>
            <person name="Ling H.Q."/>
            <person name="Zhao S."/>
            <person name="Liu D."/>
            <person name="Wang J."/>
            <person name="Sun H."/>
            <person name="Zhang C."/>
            <person name="Fan H."/>
            <person name="Li D."/>
            <person name="Dong L."/>
            <person name="Tao Y."/>
            <person name="Gao C."/>
            <person name="Wu H."/>
            <person name="Li Y."/>
            <person name="Cui Y."/>
            <person name="Guo X."/>
            <person name="Zheng S."/>
            <person name="Wang B."/>
            <person name="Yu K."/>
            <person name="Liang Q."/>
            <person name="Yang W."/>
            <person name="Lou X."/>
            <person name="Chen J."/>
            <person name="Feng M."/>
            <person name="Jian J."/>
            <person name="Zhang X."/>
            <person name="Luo G."/>
            <person name="Jiang Y."/>
            <person name="Liu J."/>
            <person name="Wang Z."/>
            <person name="Sha Y."/>
            <person name="Zhang B."/>
            <person name="Wu H."/>
            <person name="Tang D."/>
            <person name="Shen Q."/>
            <person name="Xue P."/>
            <person name="Zou S."/>
            <person name="Wang X."/>
            <person name="Liu X."/>
            <person name="Wang F."/>
            <person name="Yang Y."/>
            <person name="An X."/>
            <person name="Dong Z."/>
            <person name="Zhang K."/>
            <person name="Zhang X."/>
            <person name="Luo M.C."/>
            <person name="Dvorak J."/>
            <person name="Tong Y."/>
            <person name="Wang J."/>
            <person name="Yang H."/>
            <person name="Li Z."/>
            <person name="Wang D."/>
            <person name="Zhang A."/>
            <person name="Wang J."/>
        </authorList>
    </citation>
    <scope>NUCLEOTIDE SEQUENCE</scope>
    <source>
        <strain evidence="2">cv. G1812</strain>
    </source>
</reference>
<protein>
    <submittedName>
        <fullName evidence="1">Uncharacterized protein</fullName>
    </submittedName>
</protein>
<name>A0A8R7U6C4_TRIUA</name>
<organism evidence="1 2">
    <name type="scientific">Triticum urartu</name>
    <name type="common">Red wild einkorn</name>
    <name type="synonym">Crithodium urartu</name>
    <dbReference type="NCBI Taxonomy" id="4572"/>
    <lineage>
        <taxon>Eukaryota</taxon>
        <taxon>Viridiplantae</taxon>
        <taxon>Streptophyta</taxon>
        <taxon>Embryophyta</taxon>
        <taxon>Tracheophyta</taxon>
        <taxon>Spermatophyta</taxon>
        <taxon>Magnoliopsida</taxon>
        <taxon>Liliopsida</taxon>
        <taxon>Poales</taxon>
        <taxon>Poaceae</taxon>
        <taxon>BOP clade</taxon>
        <taxon>Pooideae</taxon>
        <taxon>Triticodae</taxon>
        <taxon>Triticeae</taxon>
        <taxon>Triticinae</taxon>
        <taxon>Triticum</taxon>
    </lineage>
</organism>
<reference evidence="1" key="3">
    <citation type="submission" date="2022-06" db="UniProtKB">
        <authorList>
            <consortium name="EnsemblPlants"/>
        </authorList>
    </citation>
    <scope>IDENTIFICATION</scope>
</reference>
<proteinExistence type="predicted"/>
<dbReference type="AlphaFoldDB" id="A0A8R7U6C4"/>
<evidence type="ECO:0000313" key="2">
    <source>
        <dbReference type="Proteomes" id="UP000015106"/>
    </source>
</evidence>
<dbReference type="Gramene" id="TuG1812G0400001299.01.T02">
    <property type="protein sequence ID" value="TuG1812G0400001299.01.T02"/>
    <property type="gene ID" value="TuG1812G0400001299.01"/>
</dbReference>
<evidence type="ECO:0000313" key="1">
    <source>
        <dbReference type="EnsemblPlants" id="TuG1812G0400001299.01.T02"/>
    </source>
</evidence>
<accession>A0A8R7U6C4</accession>